<dbReference type="OrthoDB" id="9804698at2"/>
<feature type="binding site" evidence="11">
    <location>
        <position position="15"/>
    </location>
    <ligand>
        <name>Zn(2+)</name>
        <dbReference type="ChEBI" id="CHEBI:29105"/>
    </ligand>
</feature>
<comment type="pathway">
    <text evidence="1 9">Purine metabolism; 7-cyano-7-deazaguanine biosynthesis.</text>
</comment>
<evidence type="ECO:0000256" key="2">
    <source>
        <dbReference type="ARBA" id="ARBA00008900"/>
    </source>
</evidence>
<evidence type="ECO:0000256" key="7">
    <source>
        <dbReference type="ARBA" id="ARBA00023239"/>
    </source>
</evidence>
<dbReference type="FunFam" id="3.30.479.10:FF:000001">
    <property type="entry name" value="6-carboxy-5,6,7,8-tetrahydropterin synthase"/>
    <property type="match status" value="1"/>
</dbReference>
<dbReference type="EMBL" id="VYKJ01000010">
    <property type="protein sequence ID" value="KAA8997613.1"/>
    <property type="molecule type" value="Genomic_DNA"/>
</dbReference>
<dbReference type="InterPro" id="IPR038418">
    <property type="entry name" value="6-PTP_synth/QueD_sf"/>
</dbReference>
<dbReference type="GO" id="GO:0046872">
    <property type="term" value="F:metal ion binding"/>
    <property type="evidence" value="ECO:0007669"/>
    <property type="project" value="UniProtKB-KW"/>
</dbReference>
<dbReference type="Gene3D" id="3.30.479.10">
    <property type="entry name" value="6-pyruvoyl tetrahydropterin synthase/QueD"/>
    <property type="match status" value="1"/>
</dbReference>
<dbReference type="SUPFAM" id="SSF55620">
    <property type="entry name" value="Tetrahydrobiopterin biosynthesis enzymes-like"/>
    <property type="match status" value="1"/>
</dbReference>
<sequence length="120" mass="13722">MTTTIFKDFQFEAAHRLPHVPAGHKCGRLHGHSFMVRLEVTGEVDANTGWVMDFADIKTTFRPIWEQLDHQYLNEIPGLENPTSEVLSRWIWQRLKPILPQLSGVTVKETCSAGCVYRGE</sequence>
<dbReference type="InterPro" id="IPR007115">
    <property type="entry name" value="6-PTP_synth/QueD"/>
</dbReference>
<comment type="caution">
    <text evidence="12">The sequence shown here is derived from an EMBL/GenBank/DDBJ whole genome shotgun (WGS) entry which is preliminary data.</text>
</comment>
<evidence type="ECO:0000313" key="13">
    <source>
        <dbReference type="Proteomes" id="UP000335415"/>
    </source>
</evidence>
<keyword evidence="13" id="KW-1185">Reference proteome</keyword>
<dbReference type="PANTHER" id="PTHR12589">
    <property type="entry name" value="PYRUVOYL TETRAHYDROBIOPTERIN SYNTHASE"/>
    <property type="match status" value="1"/>
</dbReference>
<dbReference type="AlphaFoldDB" id="A0A5J5FVE2"/>
<comment type="catalytic activity">
    <reaction evidence="8 9">
        <text>7,8-dihydroneopterin 3'-triphosphate + H2O = 6-carboxy-5,6,7,8-tetrahydropterin + triphosphate + acetaldehyde + 2 H(+)</text>
        <dbReference type="Rhea" id="RHEA:27966"/>
        <dbReference type="ChEBI" id="CHEBI:15343"/>
        <dbReference type="ChEBI" id="CHEBI:15377"/>
        <dbReference type="ChEBI" id="CHEBI:15378"/>
        <dbReference type="ChEBI" id="CHEBI:18036"/>
        <dbReference type="ChEBI" id="CHEBI:58462"/>
        <dbReference type="ChEBI" id="CHEBI:61032"/>
        <dbReference type="EC" id="4.1.2.50"/>
    </reaction>
</comment>
<dbReference type="RefSeq" id="WP_150436312.1">
    <property type="nucleotide sequence ID" value="NZ_VYKJ01000010.1"/>
</dbReference>
<keyword evidence="6 9" id="KW-0862">Zinc</keyword>
<dbReference type="PANTHER" id="PTHR12589:SF7">
    <property type="entry name" value="6-PYRUVOYL TETRAHYDROBIOPTERIN SYNTHASE"/>
    <property type="match status" value="1"/>
</dbReference>
<evidence type="ECO:0000313" key="12">
    <source>
        <dbReference type="EMBL" id="KAA8997613.1"/>
    </source>
</evidence>
<dbReference type="Proteomes" id="UP000335415">
    <property type="component" value="Unassembled WGS sequence"/>
</dbReference>
<evidence type="ECO:0000256" key="10">
    <source>
        <dbReference type="PIRSR" id="PIRSR006113-1"/>
    </source>
</evidence>
<evidence type="ECO:0000256" key="1">
    <source>
        <dbReference type="ARBA" id="ARBA00005061"/>
    </source>
</evidence>
<dbReference type="EC" id="4.-.-.-" evidence="9"/>
<evidence type="ECO:0000256" key="5">
    <source>
        <dbReference type="ARBA" id="ARBA00022785"/>
    </source>
</evidence>
<name>A0A5J5FVE2_9GAMM</name>
<feature type="binding site" evidence="11">
    <location>
        <position position="32"/>
    </location>
    <ligand>
        <name>Zn(2+)</name>
        <dbReference type="ChEBI" id="CHEBI:29105"/>
    </ligand>
</feature>
<evidence type="ECO:0000256" key="6">
    <source>
        <dbReference type="ARBA" id="ARBA00022833"/>
    </source>
</evidence>
<organism evidence="12 13">
    <name type="scientific">Affinibrenneria salicis</name>
    <dbReference type="NCBI Taxonomy" id="2590031"/>
    <lineage>
        <taxon>Bacteria</taxon>
        <taxon>Pseudomonadati</taxon>
        <taxon>Pseudomonadota</taxon>
        <taxon>Gammaproteobacteria</taxon>
        <taxon>Enterobacterales</taxon>
        <taxon>Pectobacteriaceae</taxon>
        <taxon>Affinibrenneria</taxon>
    </lineage>
</organism>
<dbReference type="Pfam" id="PF01242">
    <property type="entry name" value="PTPS"/>
    <property type="match status" value="1"/>
</dbReference>
<comment type="similarity">
    <text evidence="2 9">Belongs to the PTPS family. QueD subfamily.</text>
</comment>
<dbReference type="UniPathway" id="UPA00391"/>
<proteinExistence type="inferred from homology"/>
<accession>A0A5J5FVE2</accession>
<reference evidence="12 13" key="1">
    <citation type="submission" date="2019-09" db="EMBL/GenBank/DDBJ databases">
        <authorList>
            <person name="Li Y."/>
        </authorList>
    </citation>
    <scope>NUCLEOTIDE SEQUENCE [LARGE SCALE GENOMIC DNA]</scope>
    <source>
        <strain evidence="12 13">L3-3HA</strain>
    </source>
</reference>
<feature type="binding site" evidence="11">
    <location>
        <position position="30"/>
    </location>
    <ligand>
        <name>Zn(2+)</name>
        <dbReference type="ChEBI" id="CHEBI:29105"/>
    </ligand>
</feature>
<evidence type="ECO:0000256" key="9">
    <source>
        <dbReference type="PIRNR" id="PIRNR006113"/>
    </source>
</evidence>
<evidence type="ECO:0000256" key="11">
    <source>
        <dbReference type="PIRSR" id="PIRSR006113-2"/>
    </source>
</evidence>
<gene>
    <name evidence="12" type="primary">queD</name>
    <name evidence="12" type="ORF">FJU30_17695</name>
</gene>
<evidence type="ECO:0000256" key="4">
    <source>
        <dbReference type="ARBA" id="ARBA00022723"/>
    </source>
</evidence>
<comment type="cofactor">
    <cofactor evidence="9 11">
        <name>Zn(2+)</name>
        <dbReference type="ChEBI" id="CHEBI:29105"/>
    </cofactor>
    <text evidence="9 11">Binds 1 zinc ion per subunit.</text>
</comment>
<dbReference type="GO" id="GO:0070497">
    <property type="term" value="F:6-carboxytetrahydropterin synthase activity"/>
    <property type="evidence" value="ECO:0007669"/>
    <property type="project" value="UniProtKB-EC"/>
</dbReference>
<feature type="active site" description="Charge relay system" evidence="10">
    <location>
        <position position="70"/>
    </location>
</feature>
<dbReference type="NCBIfam" id="TIGR03367">
    <property type="entry name" value="queuosine_QueD"/>
    <property type="match status" value="1"/>
</dbReference>
<dbReference type="GO" id="GO:0008616">
    <property type="term" value="P:tRNA queuosine(34) biosynthetic process"/>
    <property type="evidence" value="ECO:0007669"/>
    <property type="project" value="UniProtKB-KW"/>
</dbReference>
<evidence type="ECO:0000256" key="8">
    <source>
        <dbReference type="ARBA" id="ARBA00048807"/>
    </source>
</evidence>
<protein>
    <recommendedName>
        <fullName evidence="3 9">6-carboxy-5,6,7,8-tetrahydropterin synthase</fullName>
        <ecNumber evidence="9">4.-.-.-</ecNumber>
    </recommendedName>
</protein>
<evidence type="ECO:0000256" key="3">
    <source>
        <dbReference type="ARBA" id="ARBA00018141"/>
    </source>
</evidence>
<dbReference type="PIRSF" id="PIRSF006113">
    <property type="entry name" value="PTP_synth"/>
    <property type="match status" value="1"/>
</dbReference>
<keyword evidence="5 9" id="KW-0671">Queuosine biosynthesis</keyword>
<feature type="active site" description="Proton acceptor" evidence="10">
    <location>
        <position position="26"/>
    </location>
</feature>
<keyword evidence="7 9" id="KW-0456">Lyase</keyword>
<feature type="active site" description="Charge relay system" evidence="10">
    <location>
        <position position="109"/>
    </location>
</feature>
<keyword evidence="4 9" id="KW-0479">Metal-binding</keyword>